<gene>
    <name evidence="1" type="ORF">HP507_02525</name>
</gene>
<accession>A0ABX2M5V5</accession>
<name>A0ABX2M5V5_9MICO</name>
<protein>
    <recommendedName>
        <fullName evidence="3">Terminase small subunit</fullName>
    </recommendedName>
</protein>
<evidence type="ECO:0000313" key="1">
    <source>
        <dbReference type="EMBL" id="NUU12718.1"/>
    </source>
</evidence>
<keyword evidence="2" id="KW-1185">Reference proteome</keyword>
<evidence type="ECO:0008006" key="3">
    <source>
        <dbReference type="Google" id="ProtNLM"/>
    </source>
</evidence>
<proteinExistence type="predicted"/>
<comment type="caution">
    <text evidence="1">The sequence shown here is derived from an EMBL/GenBank/DDBJ whole genome shotgun (WGS) entry which is preliminary data.</text>
</comment>
<dbReference type="EMBL" id="JABMCE010000049">
    <property type="protein sequence ID" value="NUU12718.1"/>
    <property type="molecule type" value="Genomic_DNA"/>
</dbReference>
<reference evidence="1 2" key="1">
    <citation type="submission" date="2020-05" db="EMBL/GenBank/DDBJ databases">
        <title>Genome Sequencing of Type Strains.</title>
        <authorList>
            <person name="Lemaire J.F."/>
            <person name="Inderbitzin P."/>
            <person name="Gregorio O.A."/>
            <person name="Collins S.B."/>
            <person name="Wespe N."/>
            <person name="Knight-Connoni V."/>
        </authorList>
    </citation>
    <scope>NUCLEOTIDE SEQUENCE [LARGE SCALE GENOMIC DNA]</scope>
    <source>
        <strain evidence="1 2">ATCC 19096</strain>
    </source>
</reference>
<dbReference type="Proteomes" id="UP000573001">
    <property type="component" value="Unassembled WGS sequence"/>
</dbReference>
<organism evidence="1 2">
    <name type="scientific">Curtobacterium pusillum</name>
    <dbReference type="NCBI Taxonomy" id="69373"/>
    <lineage>
        <taxon>Bacteria</taxon>
        <taxon>Bacillati</taxon>
        <taxon>Actinomycetota</taxon>
        <taxon>Actinomycetes</taxon>
        <taxon>Micrococcales</taxon>
        <taxon>Microbacteriaceae</taxon>
        <taxon>Curtobacterium</taxon>
    </lineage>
</organism>
<evidence type="ECO:0000313" key="2">
    <source>
        <dbReference type="Proteomes" id="UP000573001"/>
    </source>
</evidence>
<sequence length="126" mass="12911">MDAANPTLDDADIFGGLDLTTGNYGESPEEKAVKQALDEIAQKNPLTGSRIALARMCISLAQNISKGNAKGRAVANEVATLGTLMAQLDPAIPDADDSDLPPELRKIADALATAPRPGGPTASDAA</sequence>
<dbReference type="RefSeq" id="WP_175350286.1">
    <property type="nucleotide sequence ID" value="NZ_BAAAWQ010000001.1"/>
</dbReference>